<reference evidence="2" key="1">
    <citation type="submission" date="2022-08" db="UniProtKB">
        <authorList>
            <consortium name="EnsemblMetazoa"/>
        </authorList>
    </citation>
    <scope>IDENTIFICATION</scope>
</reference>
<dbReference type="PANTHER" id="PTHR35866">
    <property type="entry name" value="PUTATIVE-RELATED"/>
    <property type="match status" value="1"/>
</dbReference>
<feature type="domain" description="Peptidase U32 collagenase" evidence="1">
    <location>
        <begin position="1"/>
        <end position="42"/>
    </location>
</feature>
<dbReference type="InterPro" id="IPR005358">
    <property type="entry name" value="Puta_zinc/iron-chelating_dom"/>
</dbReference>
<dbReference type="PANTHER" id="PTHR35866:SF1">
    <property type="entry name" value="YKGJ FAMILY CYSTEINE CLUSTER PROTEIN"/>
    <property type="match status" value="1"/>
</dbReference>
<name>A0A8W7P8Q0_ANOCL</name>
<evidence type="ECO:0000313" key="2">
    <source>
        <dbReference type="EnsemblMetazoa" id="ACOM027776-PA.1"/>
    </source>
</evidence>
<sequence>LGNTMFVANDVALNQSQPWFVPASAINALRREAIEQLEQARLAGWVRPQRKAAVEPPVEYPEKTLSYLANVYNQLAWQFYRKHGVEVIDAAYEAHQEEGEVSLMITKHCLRFSYNLCPKQAKGVKGVMGQVRAEPMTLKSGNETYTLKFDNVRNKAAIMADIERLETWVKYKNGLCSDCMGSCCSMPVEVRLPDLVRMGVVDEFELEEPVKNIAKRLEKQRVIQHFNFKHGIFTLARRANGDCQYLDQQTRLCTIYERRPNTCRNHPKIGPKPGFCAYTRNPKAARPVQPVKLSG</sequence>
<dbReference type="InterPro" id="IPR020988">
    <property type="entry name" value="Pept_U32_collagenase"/>
</dbReference>
<protein>
    <recommendedName>
        <fullName evidence="1">Peptidase U32 collagenase domain-containing protein</fullName>
    </recommendedName>
</protein>
<dbReference type="AlphaFoldDB" id="A0A8W7P8Q0"/>
<dbReference type="EnsemblMetazoa" id="ACOM027776-RA">
    <property type="protein sequence ID" value="ACOM027776-PA.1"/>
    <property type="gene ID" value="ACOM027776"/>
</dbReference>
<dbReference type="Proteomes" id="UP000075882">
    <property type="component" value="Unassembled WGS sequence"/>
</dbReference>
<dbReference type="Pfam" id="PF12392">
    <property type="entry name" value="DUF3656"/>
    <property type="match status" value="1"/>
</dbReference>
<evidence type="ECO:0000259" key="1">
    <source>
        <dbReference type="Pfam" id="PF12392"/>
    </source>
</evidence>
<accession>A0A8W7P8Q0</accession>
<dbReference type="Pfam" id="PF03692">
    <property type="entry name" value="CxxCxxCC"/>
    <property type="match status" value="1"/>
</dbReference>
<proteinExistence type="predicted"/>
<organism evidence="2">
    <name type="scientific">Anopheles coluzzii</name>
    <name type="common">African malaria mosquito</name>
    <dbReference type="NCBI Taxonomy" id="1518534"/>
    <lineage>
        <taxon>Eukaryota</taxon>
        <taxon>Metazoa</taxon>
        <taxon>Ecdysozoa</taxon>
        <taxon>Arthropoda</taxon>
        <taxon>Hexapoda</taxon>
        <taxon>Insecta</taxon>
        <taxon>Pterygota</taxon>
        <taxon>Neoptera</taxon>
        <taxon>Endopterygota</taxon>
        <taxon>Diptera</taxon>
        <taxon>Nematocera</taxon>
        <taxon>Culicoidea</taxon>
        <taxon>Culicidae</taxon>
        <taxon>Anophelinae</taxon>
        <taxon>Anopheles</taxon>
    </lineage>
</organism>